<dbReference type="RefSeq" id="WP_238281987.1">
    <property type="nucleotide sequence ID" value="NZ_BPQL01000147.1"/>
</dbReference>
<accession>A0ABV2L7D4</accession>
<evidence type="ECO:0000313" key="3">
    <source>
        <dbReference type="Proteomes" id="UP001549145"/>
    </source>
</evidence>
<proteinExistence type="predicted"/>
<keyword evidence="3" id="KW-1185">Reference proteome</keyword>
<dbReference type="EMBL" id="JBEPMM010000009">
    <property type="protein sequence ID" value="MET3693748.1"/>
    <property type="molecule type" value="Genomic_DNA"/>
</dbReference>
<evidence type="ECO:0000313" key="2">
    <source>
        <dbReference type="EMBL" id="MET3693748.1"/>
    </source>
</evidence>
<feature type="region of interest" description="Disordered" evidence="1">
    <location>
        <begin position="1"/>
        <end position="68"/>
    </location>
</feature>
<reference evidence="2 3" key="1">
    <citation type="submission" date="2024-06" db="EMBL/GenBank/DDBJ databases">
        <title>Genomic Encyclopedia of Type Strains, Phase IV (KMG-IV): sequencing the most valuable type-strain genomes for metagenomic binning, comparative biology and taxonomic classification.</title>
        <authorList>
            <person name="Goeker M."/>
        </authorList>
    </citation>
    <scope>NUCLEOTIDE SEQUENCE [LARGE SCALE GENOMIC DNA]</scope>
    <source>
        <strain evidence="2 3">DSM 21331</strain>
    </source>
</reference>
<dbReference type="Proteomes" id="UP001549145">
    <property type="component" value="Unassembled WGS sequence"/>
</dbReference>
<evidence type="ECO:0000256" key="1">
    <source>
        <dbReference type="SAM" id="MobiDB-lite"/>
    </source>
</evidence>
<organism evidence="2 3">
    <name type="scientific">Methylobacterium goesingense</name>
    <dbReference type="NCBI Taxonomy" id="243690"/>
    <lineage>
        <taxon>Bacteria</taxon>
        <taxon>Pseudomonadati</taxon>
        <taxon>Pseudomonadota</taxon>
        <taxon>Alphaproteobacteria</taxon>
        <taxon>Hyphomicrobiales</taxon>
        <taxon>Methylobacteriaceae</taxon>
        <taxon>Methylobacterium</taxon>
    </lineage>
</organism>
<sequence length="68" mass="7143">MRISSVANPGMADPIPGGDIPSQLPPRPFPGERPLGSDEPSAPFEEPPEPGLHPDRPAEGPIEPGIRD</sequence>
<name>A0ABV2L7D4_9HYPH</name>
<protein>
    <submittedName>
        <fullName evidence="2">Uncharacterized protein</fullName>
    </submittedName>
</protein>
<comment type="caution">
    <text evidence="2">The sequence shown here is derived from an EMBL/GenBank/DDBJ whole genome shotgun (WGS) entry which is preliminary data.</text>
</comment>
<gene>
    <name evidence="2" type="ORF">ABID43_003299</name>
</gene>